<gene>
    <name evidence="1" type="ORF">GSTUAT00008481001</name>
</gene>
<dbReference type="AlphaFoldDB" id="A0A292PLU6"/>
<proteinExistence type="predicted"/>
<evidence type="ECO:0000313" key="2">
    <source>
        <dbReference type="Proteomes" id="UP001412239"/>
    </source>
</evidence>
<keyword evidence="2" id="KW-1185">Reference proteome</keyword>
<reference evidence="1" key="1">
    <citation type="submission" date="2015-10" db="EMBL/GenBank/DDBJ databases">
        <authorList>
            <person name="Regsiter A."/>
            <person name="william w."/>
        </authorList>
    </citation>
    <scope>NUCLEOTIDE SEQUENCE</scope>
    <source>
        <strain evidence="1">Montdore</strain>
    </source>
</reference>
<dbReference type="EMBL" id="LN891208">
    <property type="protein sequence ID" value="CUS07463.1"/>
    <property type="molecule type" value="Genomic_DNA"/>
</dbReference>
<protein>
    <submittedName>
        <fullName evidence="1">Uncharacterized protein</fullName>
    </submittedName>
</protein>
<name>A0A292PLU6_9PEZI</name>
<dbReference type="Proteomes" id="UP001412239">
    <property type="component" value="Unassembled WGS sequence"/>
</dbReference>
<sequence>MQRHVQEGGNNLLPHEELPRHRHIAKGGARVTDGLCVTYTERCIYITENRCLYGLFPDKKAYRRSSLFDAFRKVKGSNPPDAHGIDLSDSRGRKCVHGATHYRLYDRLSVVQNFWILCEGERCAKSSGHGDKMTSIPACVVCVHDSVNLAGDAQTELSHDP</sequence>
<evidence type="ECO:0000313" key="1">
    <source>
        <dbReference type="EMBL" id="CUS07463.1"/>
    </source>
</evidence>
<accession>A0A292PLU6</accession>
<organism evidence="1 2">
    <name type="scientific">Tuber aestivum</name>
    <name type="common">summer truffle</name>
    <dbReference type="NCBI Taxonomy" id="59557"/>
    <lineage>
        <taxon>Eukaryota</taxon>
        <taxon>Fungi</taxon>
        <taxon>Dikarya</taxon>
        <taxon>Ascomycota</taxon>
        <taxon>Pezizomycotina</taxon>
        <taxon>Pezizomycetes</taxon>
        <taxon>Pezizales</taxon>
        <taxon>Tuberaceae</taxon>
        <taxon>Tuber</taxon>
    </lineage>
</organism>